<feature type="transmembrane region" description="Helical" evidence="2">
    <location>
        <begin position="309"/>
        <end position="330"/>
    </location>
</feature>
<dbReference type="AlphaFoldDB" id="A0A9P6REG9"/>
<feature type="compositionally biased region" description="Polar residues" evidence="1">
    <location>
        <begin position="538"/>
        <end position="557"/>
    </location>
</feature>
<dbReference type="OrthoDB" id="2446363at2759"/>
<feature type="compositionally biased region" description="Low complexity" evidence="1">
    <location>
        <begin position="635"/>
        <end position="671"/>
    </location>
</feature>
<feature type="compositionally biased region" description="Low complexity" evidence="1">
    <location>
        <begin position="595"/>
        <end position="616"/>
    </location>
</feature>
<dbReference type="Proteomes" id="UP000738325">
    <property type="component" value="Unassembled WGS sequence"/>
</dbReference>
<gene>
    <name evidence="3" type="ORF">BGZ99_005589</name>
</gene>
<organism evidence="3 4">
    <name type="scientific">Dissophora globulifera</name>
    <dbReference type="NCBI Taxonomy" id="979702"/>
    <lineage>
        <taxon>Eukaryota</taxon>
        <taxon>Fungi</taxon>
        <taxon>Fungi incertae sedis</taxon>
        <taxon>Mucoromycota</taxon>
        <taxon>Mortierellomycotina</taxon>
        <taxon>Mortierellomycetes</taxon>
        <taxon>Mortierellales</taxon>
        <taxon>Mortierellaceae</taxon>
        <taxon>Dissophora</taxon>
    </lineage>
</organism>
<name>A0A9P6REG9_9FUNG</name>
<reference evidence="3" key="1">
    <citation type="journal article" date="2020" name="Fungal Divers.">
        <title>Resolving the Mortierellaceae phylogeny through synthesis of multi-gene phylogenetics and phylogenomics.</title>
        <authorList>
            <person name="Vandepol N."/>
            <person name="Liber J."/>
            <person name="Desiro A."/>
            <person name="Na H."/>
            <person name="Kennedy M."/>
            <person name="Barry K."/>
            <person name="Grigoriev I.V."/>
            <person name="Miller A.N."/>
            <person name="O'Donnell K."/>
            <person name="Stajich J.E."/>
            <person name="Bonito G."/>
        </authorList>
    </citation>
    <scope>NUCLEOTIDE SEQUENCE</scope>
    <source>
        <strain evidence="3">REB-010B</strain>
    </source>
</reference>
<keyword evidence="2" id="KW-1133">Transmembrane helix</keyword>
<feature type="compositionally biased region" description="Gly residues" evidence="1">
    <location>
        <begin position="280"/>
        <end position="290"/>
    </location>
</feature>
<feature type="region of interest" description="Disordered" evidence="1">
    <location>
        <begin position="538"/>
        <end position="671"/>
    </location>
</feature>
<accession>A0A9P6REG9</accession>
<proteinExistence type="predicted"/>
<evidence type="ECO:0000256" key="2">
    <source>
        <dbReference type="SAM" id="Phobius"/>
    </source>
</evidence>
<keyword evidence="4" id="KW-1185">Reference proteome</keyword>
<feature type="compositionally biased region" description="Polar residues" evidence="1">
    <location>
        <begin position="617"/>
        <end position="634"/>
    </location>
</feature>
<sequence length="671" mass="70480">MATTSLTGIPPTQPSCGAISALHPTPQCPPATSNGSTTAEPMGCFIQKTGFLCAPLSTTRGFLYTLDPFWTSSNSTTAPSASTSTSNSTAESTFSPFIPILSTATNNNNTHPSPPLLGVDGQPINYEAPSRLGQSCIGISLPGTTDPLFQILVTVAVQRLNDTIGYLPGIGAGQDLFSLRGDCEQGSYCDLTTPGAGVGTCREQLPNFHNCTSYMQCISLRCDEELPEPTIRSRALDIITGKKKGATHPVSMELVRRAKGPEVCMPSKLAKGTDSDPNTGIGGDIGGGSNGSDNNSGSQHQHHTSMFPAWMGAIIAIIIILGAAIIFGLARWRKKIRDEAEKQRKKKAARTSATERHRQRLSTLPSHIQDEKAEYLYQTHTRESESAIDQQDNARHLPGFLGMFFEGQRKETPIDTMGGGARVIDNASAGMTPTARPAASITDTSFISQDDVASFTSDDGLSLTSSASTITTGELLGHQRQDNQIATVPASPLDYSLSSTTASRLSTSSALSDPTLIASNSRGPISAGLSVIIPRITTTQPEQEHLTPTSSASSTLMPTAGPSRFSEGESPIHRLSQGDGGLAPTAYGLHGGQLSPAPSSISSSSPSPSESSSGNSGHTFLLTTTAQTLPVTPNSPISPISPISPRRPALPSGQSSRLSHRQSSQVVSRKL</sequence>
<dbReference type="EMBL" id="JAAAIP010000363">
    <property type="protein sequence ID" value="KAG0318615.1"/>
    <property type="molecule type" value="Genomic_DNA"/>
</dbReference>
<evidence type="ECO:0000313" key="3">
    <source>
        <dbReference type="EMBL" id="KAG0318615.1"/>
    </source>
</evidence>
<feature type="region of interest" description="Disordered" evidence="1">
    <location>
        <begin position="341"/>
        <end position="362"/>
    </location>
</feature>
<feature type="region of interest" description="Disordered" evidence="1">
    <location>
        <begin position="1"/>
        <end position="21"/>
    </location>
</feature>
<evidence type="ECO:0000256" key="1">
    <source>
        <dbReference type="SAM" id="MobiDB-lite"/>
    </source>
</evidence>
<evidence type="ECO:0000313" key="4">
    <source>
        <dbReference type="Proteomes" id="UP000738325"/>
    </source>
</evidence>
<feature type="region of interest" description="Disordered" evidence="1">
    <location>
        <begin position="267"/>
        <end position="302"/>
    </location>
</feature>
<keyword evidence="2" id="KW-0472">Membrane</keyword>
<keyword evidence="2" id="KW-0812">Transmembrane</keyword>
<protein>
    <submittedName>
        <fullName evidence="3">Uncharacterized protein</fullName>
    </submittedName>
</protein>
<comment type="caution">
    <text evidence="3">The sequence shown here is derived from an EMBL/GenBank/DDBJ whole genome shotgun (WGS) entry which is preliminary data.</text>
</comment>